<reference evidence="5" key="2">
    <citation type="submission" date="2020-02" db="EMBL/GenBank/DDBJ databases">
        <title>Identification and distribution of gene clusters putatively required for synthesis of sphingolipid metabolism inhibitors in phylogenetically diverse species of the filamentous fungus Fusarium.</title>
        <authorList>
            <person name="Kim H.-S."/>
            <person name="Busman M."/>
            <person name="Brown D.W."/>
            <person name="Divon H."/>
            <person name="Uhlig S."/>
            <person name="Proctor R.H."/>
        </authorList>
    </citation>
    <scope>NUCLEOTIDE SEQUENCE</scope>
    <source>
        <strain evidence="5">NRRL 25174</strain>
    </source>
</reference>
<gene>
    <name evidence="5" type="ORF">FBEOM_5153</name>
</gene>
<dbReference type="GO" id="GO:0019441">
    <property type="term" value="P:L-tryptophan catabolic process to kynurenine"/>
    <property type="evidence" value="ECO:0007669"/>
    <property type="project" value="UniProtKB-UniRule"/>
</dbReference>
<comment type="catalytic activity">
    <reaction evidence="3">
        <text>N-formyl-L-kynurenine + H2O = L-kynurenine + formate + H(+)</text>
        <dbReference type="Rhea" id="RHEA:13009"/>
        <dbReference type="ChEBI" id="CHEBI:15377"/>
        <dbReference type="ChEBI" id="CHEBI:15378"/>
        <dbReference type="ChEBI" id="CHEBI:15740"/>
        <dbReference type="ChEBI" id="CHEBI:57959"/>
        <dbReference type="ChEBI" id="CHEBI:58629"/>
        <dbReference type="EC" id="3.5.1.9"/>
    </reaction>
</comment>
<keyword evidence="6" id="KW-1185">Reference proteome</keyword>
<keyword evidence="1 3" id="KW-0378">Hydrolase</keyword>
<comment type="pathway">
    <text evidence="3">Amino-acid degradation; L-tryptophan degradation via kynurenine pathway; L-kynurenine from L-tryptophan: step 2/2.</text>
</comment>
<dbReference type="InterPro" id="IPR050300">
    <property type="entry name" value="GDXG_lipolytic_enzyme"/>
</dbReference>
<dbReference type="InterPro" id="IPR029058">
    <property type="entry name" value="AB_hydrolase_fold"/>
</dbReference>
<dbReference type="Proteomes" id="UP000730481">
    <property type="component" value="Unassembled WGS sequence"/>
</dbReference>
<comment type="subunit">
    <text evidence="3">Homodimer.</text>
</comment>
<dbReference type="InterPro" id="IPR000073">
    <property type="entry name" value="AB_hydrolase_1"/>
</dbReference>
<dbReference type="EC" id="3.5.1.9" evidence="3"/>
<evidence type="ECO:0000313" key="6">
    <source>
        <dbReference type="Proteomes" id="UP000730481"/>
    </source>
</evidence>
<dbReference type="GO" id="GO:0004061">
    <property type="term" value="F:arylformamidase activity"/>
    <property type="evidence" value="ECO:0007669"/>
    <property type="project" value="UniProtKB-UniRule"/>
</dbReference>
<dbReference type="InterPro" id="IPR027519">
    <property type="entry name" value="KFase_ver/fungi-typ"/>
</dbReference>
<dbReference type="HAMAP" id="MF_03014">
    <property type="entry name" value="KFase"/>
    <property type="match status" value="1"/>
</dbReference>
<dbReference type="GO" id="GO:0034354">
    <property type="term" value="P:'de novo' NAD+ biosynthetic process from L-tryptophan"/>
    <property type="evidence" value="ECO:0007669"/>
    <property type="project" value="UniProtKB-UniRule"/>
</dbReference>
<evidence type="ECO:0000256" key="3">
    <source>
        <dbReference type="HAMAP-Rule" id="MF_03014"/>
    </source>
</evidence>
<dbReference type="AlphaFoldDB" id="A0A9P5DXE8"/>
<comment type="caution">
    <text evidence="3">Lacks conserved residue(s) required for the propagation of feature annotation.</text>
</comment>
<feature type="domain" description="AB hydrolase-1" evidence="4">
    <location>
        <begin position="51"/>
        <end position="290"/>
    </location>
</feature>
<organism evidence="5 6">
    <name type="scientific">Fusarium beomiforme</name>
    <dbReference type="NCBI Taxonomy" id="44412"/>
    <lineage>
        <taxon>Eukaryota</taxon>
        <taxon>Fungi</taxon>
        <taxon>Dikarya</taxon>
        <taxon>Ascomycota</taxon>
        <taxon>Pezizomycotina</taxon>
        <taxon>Sordariomycetes</taxon>
        <taxon>Hypocreomycetidae</taxon>
        <taxon>Hypocreales</taxon>
        <taxon>Nectriaceae</taxon>
        <taxon>Fusarium</taxon>
        <taxon>Fusarium burgessii species complex</taxon>
    </lineage>
</organism>
<comment type="similarity">
    <text evidence="3">Belongs to the kynurenine formamidase family.</text>
</comment>
<feature type="active site" evidence="3">
    <location>
        <position position="278"/>
    </location>
</feature>
<protein>
    <recommendedName>
        <fullName evidence="3">Kynurenine formamidase</fullName>
        <shortName evidence="3">KFA</shortName>
        <shortName evidence="3">KFase</shortName>
        <ecNumber evidence="3">3.5.1.9</ecNumber>
    </recommendedName>
    <alternativeName>
        <fullName evidence="3">Arylformamidase</fullName>
    </alternativeName>
    <alternativeName>
        <fullName evidence="3">N-formylkynurenine formamidase</fullName>
        <shortName evidence="3">FKF</shortName>
    </alternativeName>
</protein>
<feature type="active site" description="Nucleophile" evidence="3">
    <location>
        <position position="150"/>
    </location>
</feature>
<comment type="function">
    <text evidence="3">Catalyzes the hydrolysis of N-formyl-L-kynurenine to L-kynurenine, the second step in the kynurenine pathway of tryptophan degradation. Kynurenine may be further oxidized to nicotinic acid, NAD(H) and NADP(H). Required for elimination of toxic metabolites.</text>
</comment>
<dbReference type="PANTHER" id="PTHR48081">
    <property type="entry name" value="AB HYDROLASE SUPERFAMILY PROTEIN C4A8.06C"/>
    <property type="match status" value="1"/>
</dbReference>
<dbReference type="EMBL" id="PVQB02000218">
    <property type="protein sequence ID" value="KAF4340917.1"/>
    <property type="molecule type" value="Genomic_DNA"/>
</dbReference>
<dbReference type="OrthoDB" id="420264at2759"/>
<dbReference type="Gene3D" id="3.40.50.1820">
    <property type="entry name" value="alpha/beta hydrolase"/>
    <property type="match status" value="1"/>
</dbReference>
<dbReference type="PANTHER" id="PTHR48081:SF33">
    <property type="entry name" value="KYNURENINE FORMAMIDASE"/>
    <property type="match status" value="1"/>
</dbReference>
<evidence type="ECO:0000256" key="2">
    <source>
        <dbReference type="ARBA" id="ARBA00023079"/>
    </source>
</evidence>
<evidence type="ECO:0000259" key="4">
    <source>
        <dbReference type="Pfam" id="PF12697"/>
    </source>
</evidence>
<reference evidence="5" key="1">
    <citation type="journal article" date="2017" name="Mycologia">
        <title>Fusarium algeriense, sp. nov., a novel toxigenic crown rot pathogen of durum wheat from Algeria is nested in the Fusarium burgessii species complex.</title>
        <authorList>
            <person name="Laraba I."/>
            <person name="Keddad A."/>
            <person name="Boureghda H."/>
            <person name="Abdallah N."/>
            <person name="Vaughan M.M."/>
            <person name="Proctor R.H."/>
            <person name="Busman M."/>
            <person name="O'Donnell K."/>
        </authorList>
    </citation>
    <scope>NUCLEOTIDE SEQUENCE</scope>
    <source>
        <strain evidence="5">NRRL 25174</strain>
    </source>
</reference>
<dbReference type="SUPFAM" id="SSF53474">
    <property type="entry name" value="alpha/beta-Hydrolases"/>
    <property type="match status" value="1"/>
</dbReference>
<evidence type="ECO:0000313" key="5">
    <source>
        <dbReference type="EMBL" id="KAF4340917.1"/>
    </source>
</evidence>
<feature type="active site" evidence="3">
    <location>
        <position position="246"/>
    </location>
</feature>
<dbReference type="Pfam" id="PF12697">
    <property type="entry name" value="Abhydrolase_6"/>
    <property type="match status" value="1"/>
</dbReference>
<sequence length="301" mass="32889">MNPSSHVAGLAFTQCQYGEHDLQRLGVWLPAALGEVPGGSCQQNTASGYWIVFVHGGGFRDPRNSFNDFKPSIEAVLMSDNITASSIRGFASIDYRLSPHPGFPQDRAETPAAQLRVAKHPDHILDVRAALAYLDKQYGMGQDYILLGHSAGATLTYQLLMGEAVLASQPTILAPLPRVIIGISGVYDFPGLVTRFDSRDGVYRSFVTGAYGSDVQLWKEVSPVNYHGKFSWPGGIAAMLAWSPEDTVIDEPEIDCMVSKMKRDGTPMVVMKDLIGDHDVVWEQGDQVARLVAEALTHLEK</sequence>
<name>A0A9P5DXE8_9HYPO</name>
<keyword evidence="2 3" id="KW-0823">Tryptophan catabolism</keyword>
<accession>A0A9P5DXE8</accession>
<comment type="caution">
    <text evidence="5">The sequence shown here is derived from an EMBL/GenBank/DDBJ whole genome shotgun (WGS) entry which is preliminary data.</text>
</comment>
<proteinExistence type="inferred from homology"/>
<evidence type="ECO:0000256" key="1">
    <source>
        <dbReference type="ARBA" id="ARBA00022801"/>
    </source>
</evidence>